<feature type="domain" description="OmpA-like" evidence="3">
    <location>
        <begin position="582"/>
        <end position="727"/>
    </location>
</feature>
<evidence type="ECO:0000256" key="2">
    <source>
        <dbReference type="SAM" id="SignalP"/>
    </source>
</evidence>
<dbReference type="PANTHER" id="PTHR30329">
    <property type="entry name" value="STATOR ELEMENT OF FLAGELLAR MOTOR COMPLEX"/>
    <property type="match status" value="1"/>
</dbReference>
<sequence>MRLLRFSLIWFCACCIALTLNAQVSVDNALSMSVGGAGSAYFGAIPGFDLNPARLAAYEFHERRLSFSVFPIGLALQNNAFSIDNYNRFLGRESRNVPAPRTTTFWTAQDKAEILALVPEAWRVNVGVSVQLFGAAFNVSEQVGAFGFAIRDHIGTRFSIAKPYLDFTLNGNSNLLGQNIESRGSNGRGWWHRDYTLAYARKFNLPESVSIKNFYAGIALKYVQSFAFVHLDNQTAIFTSQTGDSLASQLNYQWRAAAPERIPPFLTPDVVGSGFAADVGVSAEVYRGVNLGISVMNLGSLSFGGSTAYQRLADTVVSFTGFTDPFDDQKTQREVDSLRKAIEHTLPSVLPFSVALPSLIRLGAAWDLRSFADIPMVVMLDWVQGINSNFGNTTTPLVALGAEWRGVPNLPLRAGLRLGGNEAIALSLGLSFDTPEATFDISTRDALSFFSFNSARQFSASLGVRFRLLRPIEQLPPERFYAPVIAREALPMIEILAARNSIEQGDSTMLIWTTLDAEQVRIEPDIGEVPLKGAQVIKPQHTTTYILTAKNRYGELVAAAHVRVNPKREIPPPPPPPPPPPLSKIGDKIFIRINFELNKYRILDTERPKLDTLIALLKTKERERFIVEISGHTDNTGKGKLKPKQPTESEEQFLKRKVAFENARKLYNLWLSLKRAEAVRDYLVKNGIAKRRLTVRGAGENEPIASNDTEIGRAKNRRMEAKVIGELLGDIELEPVPAQNKRKTIAKPSAVSKP</sequence>
<protein>
    <submittedName>
        <fullName evidence="4">OmpA family protein</fullName>
    </submittedName>
</protein>
<dbReference type="InterPro" id="IPR006665">
    <property type="entry name" value="OmpA-like"/>
</dbReference>
<feature type="chain" id="PRO_5017345890" evidence="2">
    <location>
        <begin position="23"/>
        <end position="754"/>
    </location>
</feature>
<evidence type="ECO:0000313" key="4">
    <source>
        <dbReference type="EMBL" id="RFM25202.1"/>
    </source>
</evidence>
<feature type="signal peptide" evidence="2">
    <location>
        <begin position="1"/>
        <end position="22"/>
    </location>
</feature>
<evidence type="ECO:0000313" key="5">
    <source>
        <dbReference type="Proteomes" id="UP000266389"/>
    </source>
</evidence>
<dbReference type="AlphaFoldDB" id="A0A395M3C5"/>
<dbReference type="InterPro" id="IPR036737">
    <property type="entry name" value="OmpA-like_sf"/>
</dbReference>
<reference evidence="4 5" key="1">
    <citation type="journal article" date="2011" name="ISME J.">
        <title>Community ecology of hot spring cyanobacterial mats: predominant populations and their functional potential.</title>
        <authorList>
            <person name="Klatt C.G."/>
            <person name="Wood J.M."/>
            <person name="Rusch D.B."/>
            <person name="Bateson M.M."/>
            <person name="Hamamura N."/>
            <person name="Heidelberg J.F."/>
            <person name="Grossman A.R."/>
            <person name="Bhaya D."/>
            <person name="Cohan F.M."/>
            <person name="Kuhl M."/>
            <person name="Bryant D.A."/>
            <person name="Ward D.M."/>
        </authorList>
    </citation>
    <scope>NUCLEOTIDE SEQUENCE [LARGE SCALE GENOMIC DNA]</scope>
    <source>
        <strain evidence="4">OS</strain>
    </source>
</reference>
<dbReference type="CDD" id="cd07185">
    <property type="entry name" value="OmpA_C-like"/>
    <property type="match status" value="1"/>
</dbReference>
<dbReference type="Proteomes" id="UP000266389">
    <property type="component" value="Unassembled WGS sequence"/>
</dbReference>
<dbReference type="EMBL" id="PHFL01000008">
    <property type="protein sequence ID" value="RFM25202.1"/>
    <property type="molecule type" value="Genomic_DNA"/>
</dbReference>
<dbReference type="Pfam" id="PF18990">
    <property type="entry name" value="DUF5723"/>
    <property type="match status" value="1"/>
</dbReference>
<keyword evidence="2" id="KW-0732">Signal</keyword>
<organism evidence="4 5">
    <name type="scientific">Candidatus Thermochlorobacter aerophilus</name>
    <dbReference type="NCBI Taxonomy" id="1868324"/>
    <lineage>
        <taxon>Bacteria</taxon>
        <taxon>Pseudomonadati</taxon>
        <taxon>Chlorobiota</taxon>
        <taxon>Chlorobiia</taxon>
        <taxon>Chlorobiales</taxon>
        <taxon>Candidatus Thermochlorobacteriaceae</taxon>
        <taxon>Candidatus Thermochlorobacter</taxon>
    </lineage>
</organism>
<evidence type="ECO:0000256" key="1">
    <source>
        <dbReference type="PROSITE-ProRule" id="PRU00473"/>
    </source>
</evidence>
<dbReference type="InterPro" id="IPR043781">
    <property type="entry name" value="DUF5723"/>
</dbReference>
<dbReference type="SUPFAM" id="SSF103088">
    <property type="entry name" value="OmpA-like"/>
    <property type="match status" value="1"/>
</dbReference>
<dbReference type="PROSITE" id="PS51123">
    <property type="entry name" value="OMPA_2"/>
    <property type="match status" value="1"/>
</dbReference>
<comment type="caution">
    <text evidence="4">The sequence shown here is derived from an EMBL/GenBank/DDBJ whole genome shotgun (WGS) entry which is preliminary data.</text>
</comment>
<dbReference type="GO" id="GO:0016020">
    <property type="term" value="C:membrane"/>
    <property type="evidence" value="ECO:0007669"/>
    <property type="project" value="UniProtKB-UniRule"/>
</dbReference>
<accession>A0A395M3C5</accession>
<keyword evidence="1" id="KW-0472">Membrane</keyword>
<dbReference type="Pfam" id="PF00691">
    <property type="entry name" value="OmpA"/>
    <property type="match status" value="1"/>
</dbReference>
<gene>
    <name evidence="4" type="ORF">D0433_02105</name>
</gene>
<dbReference type="InterPro" id="IPR050330">
    <property type="entry name" value="Bact_OuterMem_StrucFunc"/>
</dbReference>
<dbReference type="Gene3D" id="3.30.1330.60">
    <property type="entry name" value="OmpA-like domain"/>
    <property type="match status" value="1"/>
</dbReference>
<name>A0A395M3C5_9BACT</name>
<proteinExistence type="predicted"/>
<evidence type="ECO:0000259" key="3">
    <source>
        <dbReference type="PROSITE" id="PS51123"/>
    </source>
</evidence>
<dbReference type="PANTHER" id="PTHR30329:SF21">
    <property type="entry name" value="LIPOPROTEIN YIAD-RELATED"/>
    <property type="match status" value="1"/>
</dbReference>